<feature type="region of interest" description="Disordered" evidence="1">
    <location>
        <begin position="58"/>
        <end position="89"/>
    </location>
</feature>
<name>A0ABS2WE63_9GAMM</name>
<dbReference type="InterPro" id="IPR002559">
    <property type="entry name" value="Transposase_11"/>
</dbReference>
<keyword evidence="4" id="KW-1185">Reference proteome</keyword>
<feature type="non-terminal residue" evidence="3">
    <location>
        <position position="1"/>
    </location>
</feature>
<dbReference type="PANTHER" id="PTHR33408:SF4">
    <property type="entry name" value="TRANSPOSASE DDE DOMAIN-CONTAINING PROTEIN"/>
    <property type="match status" value="1"/>
</dbReference>
<dbReference type="PANTHER" id="PTHR33408">
    <property type="entry name" value="TRANSPOSASE"/>
    <property type="match status" value="1"/>
</dbReference>
<accession>A0ABS2WE63</accession>
<evidence type="ECO:0000313" key="3">
    <source>
        <dbReference type="EMBL" id="MBN0989925.1"/>
    </source>
</evidence>
<protein>
    <submittedName>
        <fullName evidence="3">Transposase</fullName>
    </submittedName>
</protein>
<dbReference type="Pfam" id="PF01609">
    <property type="entry name" value="DDE_Tnp_1"/>
    <property type="match status" value="1"/>
</dbReference>
<dbReference type="EMBL" id="JAFFZP010000095">
    <property type="protein sequence ID" value="MBN0989925.1"/>
    <property type="molecule type" value="Genomic_DNA"/>
</dbReference>
<organism evidence="3 4">
    <name type="scientific">Amphritea pacifica</name>
    <dbReference type="NCBI Taxonomy" id="2811233"/>
    <lineage>
        <taxon>Bacteria</taxon>
        <taxon>Pseudomonadati</taxon>
        <taxon>Pseudomonadota</taxon>
        <taxon>Gammaproteobacteria</taxon>
        <taxon>Oceanospirillales</taxon>
        <taxon>Oceanospirillaceae</taxon>
        <taxon>Amphritea</taxon>
    </lineage>
</organism>
<feature type="domain" description="Transposase IS4-like" evidence="2">
    <location>
        <begin position="108"/>
        <end position="188"/>
    </location>
</feature>
<reference evidence="3 4" key="1">
    <citation type="submission" date="2021-02" db="EMBL/GenBank/DDBJ databases">
        <title>A novel species of genus Amphritea isolated from a fishpond in China.</title>
        <authorList>
            <person name="Lu H."/>
        </authorList>
    </citation>
    <scope>NUCLEOTIDE SEQUENCE [LARGE SCALE GENOMIC DNA]</scope>
    <source>
        <strain evidence="3 4">RP18W</strain>
    </source>
</reference>
<evidence type="ECO:0000313" key="4">
    <source>
        <dbReference type="Proteomes" id="UP000760472"/>
    </source>
</evidence>
<evidence type="ECO:0000256" key="1">
    <source>
        <dbReference type="SAM" id="MobiDB-lite"/>
    </source>
</evidence>
<evidence type="ECO:0000259" key="2">
    <source>
        <dbReference type="Pfam" id="PF01609"/>
    </source>
</evidence>
<sequence length="255" mass="29555">IFDEIVLQAIKRKLVGGHTLYTDSTHLKANANKKHFQKVEVEQSRQAYMDALDKAVEEDRAAHGKKPLPAPKQEAETREIKQSVTDPDSGYMVRDTKPKGFFYLDHRTVDSRCNIITDVHVTPGNVHDAVPYLERLDRQKQRFNFNLRVVGVDAGYFTSAVCHGLEERNLYAVMGYRRPTHRKGLFYKREYVYDPQDDVYRCPQNHALIYKTTSRTGYRHYESDEAVCESELLSNLVYGIRRHSYLIDPLPVLHP</sequence>
<comment type="caution">
    <text evidence="3">The sequence shown here is derived from an EMBL/GenBank/DDBJ whole genome shotgun (WGS) entry which is preliminary data.</text>
</comment>
<dbReference type="Proteomes" id="UP000760472">
    <property type="component" value="Unassembled WGS sequence"/>
</dbReference>
<gene>
    <name evidence="3" type="ORF">JW498_21450</name>
</gene>
<proteinExistence type="predicted"/>